<dbReference type="EMBL" id="PUIV01000030">
    <property type="protein sequence ID" value="PWB93019.1"/>
    <property type="molecule type" value="Genomic_DNA"/>
</dbReference>
<dbReference type="PROSITE" id="PS00622">
    <property type="entry name" value="HTH_LUXR_1"/>
    <property type="match status" value="1"/>
</dbReference>
<evidence type="ECO:0000313" key="11">
    <source>
        <dbReference type="Proteomes" id="UP000316781"/>
    </source>
</evidence>
<evidence type="ECO:0000313" key="10">
    <source>
        <dbReference type="Proteomes" id="UP000245137"/>
    </source>
</evidence>
<gene>
    <name evidence="8" type="ORF">C5689_15185</name>
    <name evidence="9" type="ORF">FM996_11560</name>
</gene>
<dbReference type="InterPro" id="IPR000792">
    <property type="entry name" value="Tscrpt_reg_LuxR_C"/>
</dbReference>
<dbReference type="PRINTS" id="PR00038">
    <property type="entry name" value="HTHLUXR"/>
</dbReference>
<dbReference type="PROSITE" id="PS50043">
    <property type="entry name" value="HTH_LUXR_2"/>
    <property type="match status" value="1"/>
</dbReference>
<dbReference type="InterPro" id="IPR016032">
    <property type="entry name" value="Sig_transdc_resp-reg_C-effctor"/>
</dbReference>
<dbReference type="SMART" id="SM00448">
    <property type="entry name" value="REC"/>
    <property type="match status" value="1"/>
</dbReference>
<dbReference type="InterPro" id="IPR011006">
    <property type="entry name" value="CheY-like_superfamily"/>
</dbReference>
<dbReference type="AlphaFoldDB" id="A0A2U1SN34"/>
<dbReference type="Pfam" id="PF00072">
    <property type="entry name" value="Response_reg"/>
    <property type="match status" value="1"/>
</dbReference>
<feature type="domain" description="HTH luxR-type" evidence="6">
    <location>
        <begin position="136"/>
        <end position="201"/>
    </location>
</feature>
<dbReference type="PANTHER" id="PTHR44688">
    <property type="entry name" value="DNA-BINDING TRANSCRIPTIONAL ACTIVATOR DEVR_DOSR"/>
    <property type="match status" value="1"/>
</dbReference>
<dbReference type="OrthoDB" id="9782655at2"/>
<keyword evidence="3" id="KW-0804">Transcription</keyword>
<comment type="caution">
    <text evidence="4">Lacks conserved residue(s) required for the propagation of feature annotation.</text>
</comment>
<dbReference type="Gene3D" id="3.40.50.2300">
    <property type="match status" value="1"/>
</dbReference>
<dbReference type="InterPro" id="IPR001789">
    <property type="entry name" value="Sig_transdc_resp-reg_receiver"/>
</dbReference>
<keyword evidence="1" id="KW-0805">Transcription regulation</keyword>
<reference evidence="9 11" key="3">
    <citation type="submission" date="2019-07" db="EMBL/GenBank/DDBJ databases">
        <title>Ln-dependent methylotrophs.</title>
        <authorList>
            <person name="Tani A."/>
        </authorList>
    </citation>
    <scope>NUCLEOTIDE SEQUENCE [LARGE SCALE GENOMIC DNA]</scope>
    <source>
        <strain evidence="9 11">SM89A</strain>
    </source>
</reference>
<feature type="region of interest" description="Disordered" evidence="5">
    <location>
        <begin position="202"/>
        <end position="240"/>
    </location>
</feature>
<dbReference type="CDD" id="cd06170">
    <property type="entry name" value="LuxR_C_like"/>
    <property type="match status" value="1"/>
</dbReference>
<dbReference type="Gene3D" id="1.10.10.10">
    <property type="entry name" value="Winged helix-like DNA-binding domain superfamily/Winged helix DNA-binding domain"/>
    <property type="match status" value="1"/>
</dbReference>
<evidence type="ECO:0000256" key="4">
    <source>
        <dbReference type="PROSITE-ProRule" id="PRU00169"/>
    </source>
</evidence>
<evidence type="ECO:0000259" key="7">
    <source>
        <dbReference type="PROSITE" id="PS50110"/>
    </source>
</evidence>
<evidence type="ECO:0000313" key="8">
    <source>
        <dbReference type="EMBL" id="PWB93019.1"/>
    </source>
</evidence>
<evidence type="ECO:0000256" key="1">
    <source>
        <dbReference type="ARBA" id="ARBA00023015"/>
    </source>
</evidence>
<dbReference type="Proteomes" id="UP000245137">
    <property type="component" value="Unassembled WGS sequence"/>
</dbReference>
<organism evidence="8 10">
    <name type="scientific">Methylosinus sporium</name>
    <dbReference type="NCBI Taxonomy" id="428"/>
    <lineage>
        <taxon>Bacteria</taxon>
        <taxon>Pseudomonadati</taxon>
        <taxon>Pseudomonadota</taxon>
        <taxon>Alphaproteobacteria</taxon>
        <taxon>Hyphomicrobiales</taxon>
        <taxon>Methylocystaceae</taxon>
        <taxon>Methylosinus</taxon>
    </lineage>
</organism>
<reference evidence="8" key="2">
    <citation type="submission" date="2018-02" db="EMBL/GenBank/DDBJ databases">
        <authorList>
            <person name="Cohen D.B."/>
            <person name="Kent A.D."/>
        </authorList>
    </citation>
    <scope>NUCLEOTIDE SEQUENCE</scope>
    <source>
        <strain evidence="8">DSM 17706</strain>
    </source>
</reference>
<dbReference type="SUPFAM" id="SSF52172">
    <property type="entry name" value="CheY-like"/>
    <property type="match status" value="1"/>
</dbReference>
<dbReference type="SMART" id="SM00421">
    <property type="entry name" value="HTH_LUXR"/>
    <property type="match status" value="1"/>
</dbReference>
<dbReference type="Proteomes" id="UP000316781">
    <property type="component" value="Unassembled WGS sequence"/>
</dbReference>
<dbReference type="RefSeq" id="WP_108918102.1">
    <property type="nucleotide sequence ID" value="NZ_BGJY01000009.1"/>
</dbReference>
<dbReference type="PROSITE" id="PS50110">
    <property type="entry name" value="RESPONSE_REGULATORY"/>
    <property type="match status" value="1"/>
</dbReference>
<evidence type="ECO:0000259" key="6">
    <source>
        <dbReference type="PROSITE" id="PS50043"/>
    </source>
</evidence>
<evidence type="ECO:0000256" key="2">
    <source>
        <dbReference type="ARBA" id="ARBA00023125"/>
    </source>
</evidence>
<evidence type="ECO:0000256" key="3">
    <source>
        <dbReference type="ARBA" id="ARBA00023163"/>
    </source>
</evidence>
<dbReference type="SUPFAM" id="SSF46894">
    <property type="entry name" value="C-terminal effector domain of the bipartite response regulators"/>
    <property type="match status" value="1"/>
</dbReference>
<reference evidence="8 10" key="1">
    <citation type="journal article" date="2018" name="Appl. Microbiol. Biotechnol.">
        <title>Co-cultivation of the strictly anaerobic methanogen Methanosarcina barkeri with aerobic methanotrophs in an oxygen-limited membrane bioreactor.</title>
        <authorList>
            <person name="In 't Zandt M.H."/>
            <person name="van den Bosch T.J.M."/>
            <person name="Rijkers R."/>
            <person name="van Kessel M.A.H.J."/>
            <person name="Jetten M.S.M."/>
            <person name="Welte C.U."/>
        </authorList>
    </citation>
    <scope>NUCLEOTIDE SEQUENCE [LARGE SCALE GENOMIC DNA]</scope>
    <source>
        <strain evidence="8 10">DSM 17706</strain>
    </source>
</reference>
<protein>
    <submittedName>
        <fullName evidence="8 9">Response regulator</fullName>
    </submittedName>
</protein>
<accession>A0A2U1SN34</accession>
<evidence type="ECO:0000256" key="5">
    <source>
        <dbReference type="SAM" id="MobiDB-lite"/>
    </source>
</evidence>
<feature type="domain" description="Response regulatory" evidence="7">
    <location>
        <begin position="6"/>
        <end position="120"/>
    </location>
</feature>
<dbReference type="PANTHER" id="PTHR44688:SF16">
    <property type="entry name" value="DNA-BINDING TRANSCRIPTIONAL ACTIVATOR DEVR_DOSR"/>
    <property type="match status" value="1"/>
</dbReference>
<comment type="caution">
    <text evidence="8">The sequence shown here is derived from an EMBL/GenBank/DDBJ whole genome shotgun (WGS) entry which is preliminary data.</text>
</comment>
<dbReference type="EMBL" id="VJMF01000043">
    <property type="protein sequence ID" value="TRL33111.1"/>
    <property type="molecule type" value="Genomic_DNA"/>
</dbReference>
<dbReference type="GO" id="GO:0006355">
    <property type="term" value="P:regulation of DNA-templated transcription"/>
    <property type="evidence" value="ECO:0007669"/>
    <property type="project" value="InterPro"/>
</dbReference>
<proteinExistence type="predicted"/>
<dbReference type="GO" id="GO:0000160">
    <property type="term" value="P:phosphorelay signal transduction system"/>
    <property type="evidence" value="ECO:0007669"/>
    <property type="project" value="InterPro"/>
</dbReference>
<feature type="compositionally biased region" description="Low complexity" evidence="5">
    <location>
        <begin position="225"/>
        <end position="240"/>
    </location>
</feature>
<dbReference type="InterPro" id="IPR036388">
    <property type="entry name" value="WH-like_DNA-bd_sf"/>
</dbReference>
<sequence length="240" mass="26421">MNYSETIHILNIDPIIRSSLTSALDRADYHLRLHEDAGRFFEAVETDSRGCVIIYVDMPEMIGIELLRDAKARRIELPIIVITAQANVRGAIQVMKEGAFDLLELPVNEAKLLASVQQALTRRVDHRAYRGRTRTTPGRLATLTNRENDVLAGLVEGKLNKVIAHELGISARTVETHRSHIMTKMRVKSVADLVRISLGAPRPDPAVRLGAPRPPVDPAARMGTPAPRALAEPGAAATRR</sequence>
<keyword evidence="2 8" id="KW-0238">DNA-binding</keyword>
<keyword evidence="10" id="KW-1185">Reference proteome</keyword>
<dbReference type="GO" id="GO:0003677">
    <property type="term" value="F:DNA binding"/>
    <property type="evidence" value="ECO:0007669"/>
    <property type="project" value="UniProtKB-KW"/>
</dbReference>
<dbReference type="Pfam" id="PF00196">
    <property type="entry name" value="GerE"/>
    <property type="match status" value="1"/>
</dbReference>
<evidence type="ECO:0000313" key="9">
    <source>
        <dbReference type="EMBL" id="TRL33111.1"/>
    </source>
</evidence>
<name>A0A2U1SN34_METSR</name>